<proteinExistence type="predicted"/>
<evidence type="ECO:0000256" key="1">
    <source>
        <dbReference type="SAM" id="Phobius"/>
    </source>
</evidence>
<dbReference type="InterPro" id="IPR032806">
    <property type="entry name" value="YbfD_N"/>
</dbReference>
<keyword evidence="1" id="KW-0812">Transmembrane</keyword>
<sequence length="90" mass="10838">MTLIEMLSSIEDTRKRRGIRHKMPNFLIMCLTAIMSGYTGYREIGRFLKENQWEFKKYLTFCKVPTYGSIRRIFMEIDFDDFAQKLKLLL</sequence>
<reference evidence="3 4" key="1">
    <citation type="submission" date="2018-06" db="EMBL/GenBank/DDBJ databases">
        <authorList>
            <consortium name="Pathogen Informatics"/>
            <person name="Doyle S."/>
        </authorList>
    </citation>
    <scope>NUCLEOTIDE SEQUENCE [LARGE SCALE GENOMIC DNA]</scope>
    <source>
        <strain evidence="3 4">NCTC11545</strain>
    </source>
</reference>
<protein>
    <submittedName>
        <fullName evidence="3">Transposase</fullName>
    </submittedName>
</protein>
<feature type="transmembrane region" description="Helical" evidence="1">
    <location>
        <begin position="23"/>
        <end position="41"/>
    </location>
</feature>
<keyword evidence="1" id="KW-0472">Membrane</keyword>
<dbReference type="Pfam" id="PF13808">
    <property type="entry name" value="DDE_Tnp_1_assoc"/>
    <property type="match status" value="1"/>
</dbReference>
<feature type="domain" description="H repeat-associated protein N-terminal" evidence="2">
    <location>
        <begin position="5"/>
        <end position="85"/>
    </location>
</feature>
<dbReference type="Proteomes" id="UP000250169">
    <property type="component" value="Unassembled WGS sequence"/>
</dbReference>
<dbReference type="RefSeq" id="WP_111973048.1">
    <property type="nucleotide sequence ID" value="NZ_UAVS01000007.1"/>
</dbReference>
<gene>
    <name evidence="3" type="ORF">NCTC11545_01933</name>
</gene>
<keyword evidence="1" id="KW-1133">Transmembrane helix</keyword>
<dbReference type="AlphaFoldDB" id="A0A2X2SRD4"/>
<organism evidence="3 4">
    <name type="scientific">Capnocytophaga ochracea</name>
    <dbReference type="NCBI Taxonomy" id="1018"/>
    <lineage>
        <taxon>Bacteria</taxon>
        <taxon>Pseudomonadati</taxon>
        <taxon>Bacteroidota</taxon>
        <taxon>Flavobacteriia</taxon>
        <taxon>Flavobacteriales</taxon>
        <taxon>Flavobacteriaceae</taxon>
        <taxon>Capnocytophaga</taxon>
    </lineage>
</organism>
<evidence type="ECO:0000313" key="4">
    <source>
        <dbReference type="Proteomes" id="UP000250169"/>
    </source>
</evidence>
<dbReference type="EMBL" id="UAVS01000007">
    <property type="protein sequence ID" value="SQA94738.1"/>
    <property type="molecule type" value="Genomic_DNA"/>
</dbReference>
<evidence type="ECO:0000259" key="2">
    <source>
        <dbReference type="Pfam" id="PF13808"/>
    </source>
</evidence>
<evidence type="ECO:0000313" key="3">
    <source>
        <dbReference type="EMBL" id="SQA94738.1"/>
    </source>
</evidence>
<name>A0A2X2SRD4_CAPOC</name>
<accession>A0A2X2SRD4</accession>